<evidence type="ECO:0000256" key="3">
    <source>
        <dbReference type="ARBA" id="ARBA00022475"/>
    </source>
</evidence>
<evidence type="ECO:0000256" key="4">
    <source>
        <dbReference type="ARBA" id="ARBA00022692"/>
    </source>
</evidence>
<keyword evidence="2" id="KW-0813">Transport</keyword>
<keyword evidence="15" id="KW-1185">Reference proteome</keyword>
<feature type="signal peptide" evidence="12">
    <location>
        <begin position="1"/>
        <end position="19"/>
    </location>
</feature>
<feature type="transmembrane region" description="Helical" evidence="11">
    <location>
        <begin position="398"/>
        <end position="425"/>
    </location>
</feature>
<dbReference type="Pfam" id="PF00999">
    <property type="entry name" value="Na_H_Exchanger"/>
    <property type="match status" value="1"/>
</dbReference>
<feature type="transmembrane region" description="Helical" evidence="11">
    <location>
        <begin position="142"/>
        <end position="160"/>
    </location>
</feature>
<feature type="transmembrane region" description="Helical" evidence="11">
    <location>
        <begin position="363"/>
        <end position="386"/>
    </location>
</feature>
<dbReference type="GO" id="GO:0015386">
    <property type="term" value="F:potassium:proton antiporter activity"/>
    <property type="evidence" value="ECO:0007669"/>
    <property type="project" value="TreeGrafter"/>
</dbReference>
<dbReference type="PANTHER" id="PTHR10110">
    <property type="entry name" value="SODIUM/HYDROGEN EXCHANGER"/>
    <property type="match status" value="1"/>
</dbReference>
<dbReference type="GeneID" id="94337451"/>
<evidence type="ECO:0000313" key="14">
    <source>
        <dbReference type="EMBL" id="KAK2195478.1"/>
    </source>
</evidence>
<dbReference type="Proteomes" id="UP001214638">
    <property type="component" value="Unassembled WGS sequence"/>
</dbReference>
<evidence type="ECO:0000256" key="5">
    <source>
        <dbReference type="ARBA" id="ARBA00022989"/>
    </source>
</evidence>
<dbReference type="GO" id="GO:0015385">
    <property type="term" value="F:sodium:proton antiporter activity"/>
    <property type="evidence" value="ECO:0007669"/>
    <property type="project" value="InterPro"/>
</dbReference>
<evidence type="ECO:0000256" key="9">
    <source>
        <dbReference type="ARBA" id="ARBA00023201"/>
    </source>
</evidence>
<dbReference type="KEGG" id="bdw:94337451"/>
<evidence type="ECO:0000256" key="10">
    <source>
        <dbReference type="SAM" id="MobiDB-lite"/>
    </source>
</evidence>
<feature type="compositionally biased region" description="Polar residues" evidence="10">
    <location>
        <begin position="35"/>
        <end position="45"/>
    </location>
</feature>
<keyword evidence="3" id="KW-1003">Cell membrane</keyword>
<evidence type="ECO:0000256" key="12">
    <source>
        <dbReference type="SAM" id="SignalP"/>
    </source>
</evidence>
<evidence type="ECO:0000256" key="6">
    <source>
        <dbReference type="ARBA" id="ARBA00023053"/>
    </source>
</evidence>
<feature type="compositionally biased region" description="Basic and acidic residues" evidence="10">
    <location>
        <begin position="46"/>
        <end position="62"/>
    </location>
</feature>
<keyword evidence="7" id="KW-0406">Ion transport</keyword>
<name>A0AAD9PJE2_9APIC</name>
<evidence type="ECO:0000259" key="13">
    <source>
        <dbReference type="Pfam" id="PF00999"/>
    </source>
</evidence>
<feature type="domain" description="Cation/H+ exchanger transmembrane" evidence="13">
    <location>
        <begin position="93"/>
        <end position="494"/>
    </location>
</feature>
<organism evidence="14 15">
    <name type="scientific">Babesia duncani</name>
    <dbReference type="NCBI Taxonomy" id="323732"/>
    <lineage>
        <taxon>Eukaryota</taxon>
        <taxon>Sar</taxon>
        <taxon>Alveolata</taxon>
        <taxon>Apicomplexa</taxon>
        <taxon>Aconoidasida</taxon>
        <taxon>Piroplasmida</taxon>
        <taxon>Babesiidae</taxon>
        <taxon>Babesia</taxon>
    </lineage>
</organism>
<feature type="transmembrane region" description="Helical" evidence="11">
    <location>
        <begin position="272"/>
        <end position="299"/>
    </location>
</feature>
<dbReference type="GO" id="GO:0051453">
    <property type="term" value="P:regulation of intracellular pH"/>
    <property type="evidence" value="ECO:0007669"/>
    <property type="project" value="TreeGrafter"/>
</dbReference>
<dbReference type="InterPro" id="IPR006153">
    <property type="entry name" value="Cation/H_exchanger_TM"/>
</dbReference>
<evidence type="ECO:0000256" key="7">
    <source>
        <dbReference type="ARBA" id="ARBA00023065"/>
    </source>
</evidence>
<dbReference type="RefSeq" id="XP_067802321.1">
    <property type="nucleotide sequence ID" value="XM_067948170.1"/>
</dbReference>
<gene>
    <name evidence="14" type="ORF">BdWA1_003154</name>
</gene>
<feature type="region of interest" description="Disordered" evidence="10">
    <location>
        <begin position="35"/>
        <end position="64"/>
    </location>
</feature>
<keyword evidence="8 11" id="KW-0472">Membrane</keyword>
<evidence type="ECO:0000313" key="15">
    <source>
        <dbReference type="Proteomes" id="UP001214638"/>
    </source>
</evidence>
<protein>
    <submittedName>
        <fullName evidence="14">Bifunctional Cation-H+ exchanger/Cation-H+ exchanger</fullName>
    </submittedName>
</protein>
<evidence type="ECO:0000256" key="8">
    <source>
        <dbReference type="ARBA" id="ARBA00023136"/>
    </source>
</evidence>
<feature type="transmembrane region" description="Helical" evidence="11">
    <location>
        <begin position="172"/>
        <end position="199"/>
    </location>
</feature>
<dbReference type="GO" id="GO:0005886">
    <property type="term" value="C:plasma membrane"/>
    <property type="evidence" value="ECO:0007669"/>
    <property type="project" value="UniProtKB-SubCell"/>
</dbReference>
<dbReference type="GO" id="GO:0098719">
    <property type="term" value="P:sodium ion import across plasma membrane"/>
    <property type="evidence" value="ECO:0007669"/>
    <property type="project" value="TreeGrafter"/>
</dbReference>
<keyword evidence="9" id="KW-0739">Sodium transport</keyword>
<keyword evidence="6" id="KW-0915">Sodium</keyword>
<reference evidence="14" key="1">
    <citation type="journal article" date="2023" name="Nat. Microbiol.">
        <title>Babesia duncani multi-omics identifies virulence factors and drug targets.</title>
        <authorList>
            <person name="Singh P."/>
            <person name="Lonardi S."/>
            <person name="Liang Q."/>
            <person name="Vydyam P."/>
            <person name="Khabirova E."/>
            <person name="Fang T."/>
            <person name="Gihaz S."/>
            <person name="Thekkiniath J."/>
            <person name="Munshi M."/>
            <person name="Abel S."/>
            <person name="Ciampossin L."/>
            <person name="Batugedara G."/>
            <person name="Gupta M."/>
            <person name="Lu X.M."/>
            <person name="Lenz T."/>
            <person name="Chakravarty S."/>
            <person name="Cornillot E."/>
            <person name="Hu Y."/>
            <person name="Ma W."/>
            <person name="Gonzalez L.M."/>
            <person name="Sanchez S."/>
            <person name="Estrada K."/>
            <person name="Sanchez-Flores A."/>
            <person name="Montero E."/>
            <person name="Harb O.S."/>
            <person name="Le Roch K.G."/>
            <person name="Mamoun C.B."/>
        </authorList>
    </citation>
    <scope>NUCLEOTIDE SEQUENCE</scope>
    <source>
        <strain evidence="14">WA1</strain>
    </source>
</reference>
<feature type="transmembrane region" description="Helical" evidence="11">
    <location>
        <begin position="471"/>
        <end position="493"/>
    </location>
</feature>
<feature type="transmembrane region" description="Helical" evidence="11">
    <location>
        <begin position="330"/>
        <end position="351"/>
    </location>
</feature>
<feature type="transmembrane region" description="Helical" evidence="11">
    <location>
        <begin position="79"/>
        <end position="97"/>
    </location>
</feature>
<keyword evidence="12" id="KW-0732">Signal</keyword>
<comment type="subcellular location">
    <subcellularLocation>
        <location evidence="1">Cell membrane</location>
        <topology evidence="1">Multi-pass membrane protein</topology>
    </subcellularLocation>
</comment>
<dbReference type="Gene3D" id="6.10.140.1330">
    <property type="match status" value="1"/>
</dbReference>
<feature type="transmembrane region" description="Helical" evidence="11">
    <location>
        <begin position="104"/>
        <end position="122"/>
    </location>
</feature>
<dbReference type="PANTHER" id="PTHR10110:SF86">
    <property type="entry name" value="SODIUM_HYDROGEN EXCHANGER 7"/>
    <property type="match status" value="1"/>
</dbReference>
<dbReference type="InterPro" id="IPR018422">
    <property type="entry name" value="Cation/H_exchanger_CPA1"/>
</dbReference>
<dbReference type="EMBL" id="JALLKP010000004">
    <property type="protein sequence ID" value="KAK2195478.1"/>
    <property type="molecule type" value="Genomic_DNA"/>
</dbReference>
<sequence>MKSLCLYTILLFLIRDTNCTDETVSQPLKLVTGSVPSDNLPNTQKDLIKKEEDPPLDDKKDDSNEDINIAGISDTVTQLVSLCCFMFLGSCIMQFIISKLNDKIPISIVCFVFGMVCYEIFVQLKRYKLLDPLTLAISGLRNIDSSILYYIALPILLYEATQSINWYTFCNFLWGGIGLAVVGVVFQVFLLGVLFHYVIDLSLGSVVTSFLLASILSSTDPVAVLAILNGVNARFKLSSIFNGESLINDGSSVLLFQFFYLLRVGSSQSIGYYTLLFFKFLILGPLLGICFAIVVILWISLYRKHHISQCLAVMTSGYLVYFVAEYCFNLSGPLAIVFYGIFIKGYGMFAFDRDAIEKHDHFMEGLCLISNSSVFIISGALTAGMLRTRFESSELGLYIGKLLLCYLALIFARALMIAAFSPLLYYIGYGIDLKEGILLIWGGLRGAMVLVLGLRLECTSSIEDDVSDFLGFYISGSVMIILLVQGFTFELLYKWLNPYPMKVFRQSYLAKVMRIIDYNYTREAKLLNTHWLFKGTNVVQYANRLVPLMTSVKWNKMGKLVFNIPNIREALSGVSAETLYNGPYEPNNDDLFIPHRVSSHNVTMPRVITFTSTISAASDSEFEDGALPPKEPDLGILDKQVSASNTPLGSSRNSMPMSNVYEPLEHALTIDATNELLTNDLNKTNLPVSKASPRFIRSSRKSTIDAIFTKPVHLQAKIPISVRSIESIDSVYRIDQLDDAAMADRKRTIRKEREIELFSMIFNAFSHLYNKLYRSALIDGGSLLVLQSSLDIASDFLLKGSHKRFISSWESVLVGYKIGDEEEAHSNLQSMDGFEFEWFVLKAIIEGNKATLDSSVGGYFVHFNQHSKVLSLLEMITAFIEVHVQMLELGGRKLPKLLGDKLMTIFP</sequence>
<comment type="caution">
    <text evidence="14">The sequence shown here is derived from an EMBL/GenBank/DDBJ whole genome shotgun (WGS) entry which is preliminary data.</text>
</comment>
<keyword evidence="4 11" id="KW-0812">Transmembrane</keyword>
<evidence type="ECO:0000256" key="11">
    <source>
        <dbReference type="SAM" id="Phobius"/>
    </source>
</evidence>
<evidence type="ECO:0000256" key="1">
    <source>
        <dbReference type="ARBA" id="ARBA00004651"/>
    </source>
</evidence>
<dbReference type="AlphaFoldDB" id="A0AAD9PJE2"/>
<feature type="chain" id="PRO_5041951459" evidence="12">
    <location>
        <begin position="20"/>
        <end position="907"/>
    </location>
</feature>
<evidence type="ECO:0000256" key="2">
    <source>
        <dbReference type="ARBA" id="ARBA00022448"/>
    </source>
</evidence>
<feature type="transmembrane region" description="Helical" evidence="11">
    <location>
        <begin position="205"/>
        <end position="228"/>
    </location>
</feature>
<feature type="transmembrane region" description="Helical" evidence="11">
    <location>
        <begin position="437"/>
        <end position="456"/>
    </location>
</feature>
<proteinExistence type="predicted"/>
<keyword evidence="5 11" id="KW-1133">Transmembrane helix</keyword>
<feature type="transmembrane region" description="Helical" evidence="11">
    <location>
        <begin position="240"/>
        <end position="260"/>
    </location>
</feature>
<accession>A0AAD9PJE2</accession>